<dbReference type="InterPro" id="IPR000477">
    <property type="entry name" value="RT_dom"/>
</dbReference>
<evidence type="ECO:0000313" key="1">
    <source>
        <dbReference type="EMBL" id="CAB4000458.1"/>
    </source>
</evidence>
<dbReference type="InterPro" id="IPR043502">
    <property type="entry name" value="DNA/RNA_pol_sf"/>
</dbReference>
<reference evidence="1" key="1">
    <citation type="submission" date="2020-04" db="EMBL/GenBank/DDBJ databases">
        <authorList>
            <person name="Alioto T."/>
            <person name="Alioto T."/>
            <person name="Gomez Garrido J."/>
        </authorList>
    </citation>
    <scope>NUCLEOTIDE SEQUENCE</scope>
    <source>
        <strain evidence="1">A484AB</strain>
    </source>
</reference>
<dbReference type="PANTHER" id="PTHR33332">
    <property type="entry name" value="REVERSE TRANSCRIPTASE DOMAIN-CONTAINING PROTEIN"/>
    <property type="match status" value="1"/>
</dbReference>
<dbReference type="SUPFAM" id="SSF56672">
    <property type="entry name" value="DNA/RNA polymerases"/>
    <property type="match status" value="1"/>
</dbReference>
<evidence type="ECO:0000313" key="2">
    <source>
        <dbReference type="Proteomes" id="UP001152795"/>
    </source>
</evidence>
<keyword evidence="2" id="KW-1185">Reference proteome</keyword>
<accession>A0A6S7I873</accession>
<name>A0A6S7I873_PARCT</name>
<dbReference type="OrthoDB" id="6155763at2759"/>
<protein>
    <submittedName>
        <fullName evidence="1">Uncharacterized protein</fullName>
    </submittedName>
</protein>
<dbReference type="PROSITE" id="PS50878">
    <property type="entry name" value="RT_POL"/>
    <property type="match status" value="1"/>
</dbReference>
<dbReference type="Pfam" id="PF00078">
    <property type="entry name" value="RVT_1"/>
    <property type="match status" value="1"/>
</dbReference>
<proteinExistence type="predicted"/>
<dbReference type="Proteomes" id="UP001152795">
    <property type="component" value="Unassembled WGS sequence"/>
</dbReference>
<dbReference type="EMBL" id="CACRXK020003842">
    <property type="protein sequence ID" value="CAB4000458.1"/>
    <property type="molecule type" value="Genomic_DNA"/>
</dbReference>
<comment type="caution">
    <text evidence="1">The sequence shown here is derived from an EMBL/GenBank/DDBJ whole genome shotgun (WGS) entry which is preliminary data.</text>
</comment>
<organism evidence="1 2">
    <name type="scientific">Paramuricea clavata</name>
    <name type="common">Red gorgonian</name>
    <name type="synonym">Violescent sea-whip</name>
    <dbReference type="NCBI Taxonomy" id="317549"/>
    <lineage>
        <taxon>Eukaryota</taxon>
        <taxon>Metazoa</taxon>
        <taxon>Cnidaria</taxon>
        <taxon>Anthozoa</taxon>
        <taxon>Octocorallia</taxon>
        <taxon>Malacalcyonacea</taxon>
        <taxon>Plexauridae</taxon>
        <taxon>Paramuricea</taxon>
    </lineage>
</organism>
<sequence>MDSQEVTLLVLIDLSAAFDTIDHVILLETLEKDFGVTGNTLKWLTSYLSERKQTILIKDHESEVFNLQSGVPQGSCLGPVLFILYVAGLFKVIDKHLPNAHTYADDTQIYHSFRPDTSLSQDAALKNLLTPKHIGCYSLRSNEQNLLIVPKTMRKTFGDRAFAKAGPFLWNELPADIREASIVETFKSRLKTFLFKKAFYL</sequence>
<dbReference type="AlphaFoldDB" id="A0A6S7I873"/>
<gene>
    <name evidence="1" type="ORF">PACLA_8A030379</name>
</gene>